<dbReference type="InterPro" id="IPR036249">
    <property type="entry name" value="Thioredoxin-like_sf"/>
</dbReference>
<proteinExistence type="inferred from homology"/>
<dbReference type="EMBL" id="RQER01000002">
    <property type="protein sequence ID" value="TGK04094.1"/>
    <property type="molecule type" value="Genomic_DNA"/>
</dbReference>
<dbReference type="OrthoDB" id="117402at2"/>
<organism evidence="8 11">
    <name type="scientific">Leptospira langatensis</name>
    <dbReference type="NCBI Taxonomy" id="2484983"/>
    <lineage>
        <taxon>Bacteria</taxon>
        <taxon>Pseudomonadati</taxon>
        <taxon>Spirochaetota</taxon>
        <taxon>Spirochaetia</taxon>
        <taxon>Leptospirales</taxon>
        <taxon>Leptospiraceae</taxon>
        <taxon>Leptospira</taxon>
    </lineage>
</organism>
<protein>
    <submittedName>
        <fullName evidence="8">DsbA family protein</fullName>
    </submittedName>
</protein>
<evidence type="ECO:0000256" key="2">
    <source>
        <dbReference type="ARBA" id="ARBA00022729"/>
    </source>
</evidence>
<dbReference type="RefSeq" id="WP_135642765.1">
    <property type="nucleotide sequence ID" value="NZ_RQER01000002.1"/>
</dbReference>
<dbReference type="InterPro" id="IPR013766">
    <property type="entry name" value="Thioredoxin_domain"/>
</dbReference>
<dbReference type="PANTHER" id="PTHR13887:SF14">
    <property type="entry name" value="DISULFIDE BOND FORMATION PROTEIN D"/>
    <property type="match status" value="1"/>
</dbReference>
<evidence type="ECO:0000313" key="9">
    <source>
        <dbReference type="EMBL" id="TGL43574.1"/>
    </source>
</evidence>
<dbReference type="SUPFAM" id="SSF52833">
    <property type="entry name" value="Thioredoxin-like"/>
    <property type="match status" value="1"/>
</dbReference>
<evidence type="ECO:0000256" key="6">
    <source>
        <dbReference type="SAM" id="Phobius"/>
    </source>
</evidence>
<reference evidence="10 11" key="2">
    <citation type="journal article" date="2019" name="PLoS Negl. Trop. Dis.">
        <title>Revisiting the worldwide diversity of Leptospira species in the environment.</title>
        <authorList>
            <person name="Vincent A.T."/>
            <person name="Schiettekatte O."/>
            <person name="Bourhy P."/>
            <person name="Veyrier F.J."/>
            <person name="Picardeau M."/>
        </authorList>
    </citation>
    <scope>NUCLEOTIDE SEQUENCE [LARGE SCALE GENOMIC DNA]</scope>
    <source>
        <strain evidence="10">201702690</strain>
        <strain evidence="8 11">SSW18</strain>
    </source>
</reference>
<accession>A0A5F1ZY17</accession>
<dbReference type="PROSITE" id="PS51352">
    <property type="entry name" value="THIOREDOXIN_2"/>
    <property type="match status" value="1"/>
</dbReference>
<feature type="transmembrane region" description="Helical" evidence="6">
    <location>
        <begin position="20"/>
        <end position="42"/>
    </location>
</feature>
<dbReference type="EMBL" id="RQGC01000001">
    <property type="protein sequence ID" value="TGL43574.1"/>
    <property type="molecule type" value="Genomic_DNA"/>
</dbReference>
<evidence type="ECO:0000256" key="3">
    <source>
        <dbReference type="ARBA" id="ARBA00023002"/>
    </source>
</evidence>
<dbReference type="Pfam" id="PF13462">
    <property type="entry name" value="Thioredoxin_4"/>
    <property type="match status" value="1"/>
</dbReference>
<keyword evidence="4" id="KW-1015">Disulfide bond</keyword>
<evidence type="ECO:0000259" key="7">
    <source>
        <dbReference type="PROSITE" id="PS51352"/>
    </source>
</evidence>
<comment type="caution">
    <text evidence="8">The sequence shown here is derived from an EMBL/GenBank/DDBJ whole genome shotgun (WGS) entry which is preliminary data.</text>
</comment>
<keyword evidence="6" id="KW-1133">Transmembrane helix</keyword>
<dbReference type="AlphaFoldDB" id="A0A5F1ZY17"/>
<keyword evidence="6" id="KW-0812">Transmembrane</keyword>
<evidence type="ECO:0000313" key="11">
    <source>
        <dbReference type="Proteomes" id="UP000297946"/>
    </source>
</evidence>
<dbReference type="PANTHER" id="PTHR13887">
    <property type="entry name" value="GLUTATHIONE S-TRANSFERASE KAPPA"/>
    <property type="match status" value="1"/>
</dbReference>
<keyword evidence="3" id="KW-0560">Oxidoreductase</keyword>
<dbReference type="Proteomes" id="UP000297273">
    <property type="component" value="Unassembled WGS sequence"/>
</dbReference>
<evidence type="ECO:0000313" key="10">
    <source>
        <dbReference type="Proteomes" id="UP000297273"/>
    </source>
</evidence>
<dbReference type="Gene3D" id="3.40.30.10">
    <property type="entry name" value="Glutaredoxin"/>
    <property type="match status" value="1"/>
</dbReference>
<evidence type="ECO:0000313" key="8">
    <source>
        <dbReference type="EMBL" id="TGK04094.1"/>
    </source>
</evidence>
<keyword evidence="2" id="KW-0732">Signal</keyword>
<evidence type="ECO:0000256" key="5">
    <source>
        <dbReference type="ARBA" id="ARBA00023284"/>
    </source>
</evidence>
<evidence type="ECO:0000256" key="4">
    <source>
        <dbReference type="ARBA" id="ARBA00023157"/>
    </source>
</evidence>
<feature type="domain" description="Thioredoxin" evidence="7">
    <location>
        <begin position="170"/>
        <end position="351"/>
    </location>
</feature>
<reference evidence="9" key="1">
    <citation type="submission" date="2018-10" db="EMBL/GenBank/DDBJ databases">
        <authorList>
            <person name="Vincent A.T."/>
            <person name="Schiettekatte O."/>
            <person name="Bourhy P."/>
            <person name="Veyrier F.J."/>
            <person name="Picardeau M."/>
        </authorList>
    </citation>
    <scope>NUCLEOTIDE SEQUENCE</scope>
    <source>
        <strain evidence="9">201702690</strain>
    </source>
</reference>
<dbReference type="Proteomes" id="UP000297946">
    <property type="component" value="Unassembled WGS sequence"/>
</dbReference>
<gene>
    <name evidence="8" type="ORF">EHO57_03040</name>
    <name evidence="9" type="ORF">EHQ53_02810</name>
</gene>
<keyword evidence="10" id="KW-1185">Reference proteome</keyword>
<name>A0A5F1ZY17_9LEPT</name>
<sequence>MSEENPSRFWDRIPWSKIQIALPWVFLVYVLLSIYPIVKFFLPDHYMWIGYRLYTIGDVEKDNPSAYRRYLQENNQQMYRLFSQLASSEILKREAASRGVPVEELTKFGSGYEPSPQEITQAYNQFKDQELKGKSLNEVRSDIVNYLKAVQEDREKQAFYQGLRDKYVTEIKGPELPPPSRIAIEPSENPTLGPNDAKVTIVEFSDFECPYCAMSQTTTNSLRQQYKDKIKWVFRDFPMSFHKNAMFAHVAANCSIPQGKYWQLNSLLFQNGRKLEKQNVIALAKQAGLDMNAFNRCIADEAAIKKEIESDMVAGQKYGVNGTPAFFINGILVEGNMPIQNFTKIIDEELKKN</sequence>
<comment type="similarity">
    <text evidence="1">Belongs to the thioredoxin family. DsbA subfamily.</text>
</comment>
<evidence type="ECO:0000256" key="1">
    <source>
        <dbReference type="ARBA" id="ARBA00005791"/>
    </source>
</evidence>
<dbReference type="GO" id="GO:0016491">
    <property type="term" value="F:oxidoreductase activity"/>
    <property type="evidence" value="ECO:0007669"/>
    <property type="project" value="UniProtKB-KW"/>
</dbReference>
<keyword evidence="5" id="KW-0676">Redox-active center</keyword>
<keyword evidence="6" id="KW-0472">Membrane</keyword>
<dbReference type="InterPro" id="IPR012336">
    <property type="entry name" value="Thioredoxin-like_fold"/>
</dbReference>